<organism evidence="1 2">
    <name type="scientific">Gymnopus androsaceus JB14</name>
    <dbReference type="NCBI Taxonomy" id="1447944"/>
    <lineage>
        <taxon>Eukaryota</taxon>
        <taxon>Fungi</taxon>
        <taxon>Dikarya</taxon>
        <taxon>Basidiomycota</taxon>
        <taxon>Agaricomycotina</taxon>
        <taxon>Agaricomycetes</taxon>
        <taxon>Agaricomycetidae</taxon>
        <taxon>Agaricales</taxon>
        <taxon>Marasmiineae</taxon>
        <taxon>Omphalotaceae</taxon>
        <taxon>Gymnopus</taxon>
    </lineage>
</organism>
<dbReference type="Proteomes" id="UP000799118">
    <property type="component" value="Unassembled WGS sequence"/>
</dbReference>
<reference evidence="1" key="1">
    <citation type="journal article" date="2019" name="Environ. Microbiol.">
        <title>Fungal ecological strategies reflected in gene transcription - a case study of two litter decomposers.</title>
        <authorList>
            <person name="Barbi F."/>
            <person name="Kohler A."/>
            <person name="Barry K."/>
            <person name="Baskaran P."/>
            <person name="Daum C."/>
            <person name="Fauchery L."/>
            <person name="Ihrmark K."/>
            <person name="Kuo A."/>
            <person name="LaButti K."/>
            <person name="Lipzen A."/>
            <person name="Morin E."/>
            <person name="Grigoriev I.V."/>
            <person name="Henrissat B."/>
            <person name="Lindahl B."/>
            <person name="Martin F."/>
        </authorList>
    </citation>
    <scope>NUCLEOTIDE SEQUENCE</scope>
    <source>
        <strain evidence="1">JB14</strain>
    </source>
</reference>
<keyword evidence="2" id="KW-1185">Reference proteome</keyword>
<proteinExistence type="predicted"/>
<gene>
    <name evidence="1" type="ORF">BT96DRAFT_1009471</name>
</gene>
<dbReference type="OrthoDB" id="3019779at2759"/>
<dbReference type="AlphaFoldDB" id="A0A6A4GCS1"/>
<sequence length="136" mass="15510">MADDLNKCQLISMPPEIISQIVDFCPNSSFIVLCHVSKLFHEFAITALYRRIQLDSYPTIIKWCGSAANITLQALYRTVGRALRRLSNLKTLKLSVYEDSYYAILQACHFPRLVEFQASLIPNKSLAASTRRPSWL</sequence>
<accession>A0A6A4GCS1</accession>
<dbReference type="SUPFAM" id="SSF81383">
    <property type="entry name" value="F-box domain"/>
    <property type="match status" value="1"/>
</dbReference>
<protein>
    <submittedName>
        <fullName evidence="1">Uncharacterized protein</fullName>
    </submittedName>
</protein>
<evidence type="ECO:0000313" key="1">
    <source>
        <dbReference type="EMBL" id="KAE9383251.1"/>
    </source>
</evidence>
<dbReference type="InterPro" id="IPR036047">
    <property type="entry name" value="F-box-like_dom_sf"/>
</dbReference>
<evidence type="ECO:0000313" key="2">
    <source>
        <dbReference type="Proteomes" id="UP000799118"/>
    </source>
</evidence>
<name>A0A6A4GCS1_9AGAR</name>
<dbReference type="EMBL" id="ML770609">
    <property type="protein sequence ID" value="KAE9383251.1"/>
    <property type="molecule type" value="Genomic_DNA"/>
</dbReference>